<evidence type="ECO:0000313" key="3">
    <source>
        <dbReference type="EMBL" id="CAA9558445.1"/>
    </source>
</evidence>
<dbReference type="GO" id="GO:0005737">
    <property type="term" value="C:cytoplasm"/>
    <property type="evidence" value="ECO:0007669"/>
    <property type="project" value="TreeGrafter"/>
</dbReference>
<dbReference type="InterPro" id="IPR025286">
    <property type="entry name" value="MOFRL_assoc_dom"/>
</dbReference>
<dbReference type="PANTHER" id="PTHR12227">
    <property type="entry name" value="GLYCERATE KINASE"/>
    <property type="match status" value="1"/>
</dbReference>
<organism evidence="3">
    <name type="scientific">uncultured Truepera sp</name>
    <dbReference type="NCBI Taxonomy" id="543023"/>
    <lineage>
        <taxon>Bacteria</taxon>
        <taxon>Thermotogati</taxon>
        <taxon>Deinococcota</taxon>
        <taxon>Deinococci</taxon>
        <taxon>Trueperales</taxon>
        <taxon>Trueperaceae</taxon>
        <taxon>Truepera</taxon>
        <taxon>environmental samples</taxon>
    </lineage>
</organism>
<dbReference type="EC" id="2.7.1.165" evidence="3"/>
<dbReference type="InterPro" id="IPR007835">
    <property type="entry name" value="MOFRL"/>
</dbReference>
<reference evidence="3" key="1">
    <citation type="submission" date="2020-02" db="EMBL/GenBank/DDBJ databases">
        <authorList>
            <person name="Meier V. D."/>
        </authorList>
    </citation>
    <scope>NUCLEOTIDE SEQUENCE</scope>
    <source>
        <strain evidence="3">AVDCRST_MAG86</strain>
    </source>
</reference>
<feature type="domain" description="MOFRL-associated" evidence="2">
    <location>
        <begin position="11"/>
        <end position="230"/>
    </location>
</feature>
<dbReference type="FunFam" id="3.40.1480.10:FF:000002">
    <property type="entry name" value="Glycerate kinase"/>
    <property type="match status" value="1"/>
</dbReference>
<sequence length="420" mass="43624">MSHNEDALGLLRSALERALAAADSTKILGAHLPASPKGRLCVVGAGKAAAAMAAAAEAFYKERYPDVRLEGLVVTRYGHGVPTERIRVAEASHPVPDAAGVAATEEMIELARSLRDDDLLVCLISGGGSALLCAPDGVTLAEKAALTQALLRSGADIAEMNAVRKHLSRVKGGGLARAAFPARVVSLIMSDVAGDDLSVIASGPTVPDPSTLEEARAVLVRYGFTVPAHLLDAAAETPKPGDPIFARAENRLVASAQGMLEAASAFFRERGVAPLILSESVTGEAREVAKMHAAIARQLRTHAQPVKPPCVLLSGGETTVTVRGQGRGGRNCEFALSLALELAGLEGVYALAADSDGIDGEGDAAGALVTPQTLVSMGRAEARRYLDDNDAYGFFERAGGLVRTGPTLTNVNDLRLVLVF</sequence>
<dbReference type="Pfam" id="PF13660">
    <property type="entry name" value="DUF4147"/>
    <property type="match status" value="1"/>
</dbReference>
<dbReference type="SUPFAM" id="SSF82544">
    <property type="entry name" value="GckA/TtuD-like"/>
    <property type="match status" value="1"/>
</dbReference>
<dbReference type="Gene3D" id="3.40.50.10180">
    <property type="entry name" value="Glycerate kinase, MOFRL-like N-terminal domain"/>
    <property type="match status" value="1"/>
</dbReference>
<evidence type="ECO:0000259" key="1">
    <source>
        <dbReference type="Pfam" id="PF05161"/>
    </source>
</evidence>
<dbReference type="GO" id="GO:0008887">
    <property type="term" value="F:glycerate kinase activity"/>
    <property type="evidence" value="ECO:0007669"/>
    <property type="project" value="InterPro"/>
</dbReference>
<dbReference type="GO" id="GO:0043798">
    <property type="term" value="F:glycerate 2-kinase activity"/>
    <property type="evidence" value="ECO:0007669"/>
    <property type="project" value="UniProtKB-EC"/>
</dbReference>
<dbReference type="InterPro" id="IPR037035">
    <property type="entry name" value="GK-like_C_sf"/>
</dbReference>
<gene>
    <name evidence="3" type="ORF">AVDCRST_MAG86-402</name>
</gene>
<dbReference type="Pfam" id="PF05161">
    <property type="entry name" value="MOFRL"/>
    <property type="match status" value="1"/>
</dbReference>
<evidence type="ECO:0000259" key="2">
    <source>
        <dbReference type="Pfam" id="PF13660"/>
    </source>
</evidence>
<feature type="domain" description="MOFRL" evidence="1">
    <location>
        <begin position="310"/>
        <end position="413"/>
    </location>
</feature>
<dbReference type="Gene3D" id="3.40.1480.10">
    <property type="entry name" value="MOFRL domain"/>
    <property type="match status" value="1"/>
</dbReference>
<keyword evidence="3" id="KW-0418">Kinase</keyword>
<dbReference type="AlphaFoldDB" id="A0A6J4UR63"/>
<accession>A0A6J4UR63</accession>
<protein>
    <submittedName>
        <fullName evidence="3">D-glycerate 2-kinase</fullName>
        <ecNumber evidence="3">2.7.1.165</ecNumber>
    </submittedName>
</protein>
<keyword evidence="3" id="KW-0808">Transferase</keyword>
<dbReference type="InterPro" id="IPR039760">
    <property type="entry name" value="MOFRL_protein"/>
</dbReference>
<name>A0A6J4UR63_9DEIN</name>
<dbReference type="InterPro" id="IPR038614">
    <property type="entry name" value="GK_N_sf"/>
</dbReference>
<dbReference type="EMBL" id="CADCWP010000026">
    <property type="protein sequence ID" value="CAA9558445.1"/>
    <property type="molecule type" value="Genomic_DNA"/>
</dbReference>
<proteinExistence type="predicted"/>
<dbReference type="PANTHER" id="PTHR12227:SF0">
    <property type="entry name" value="GLYCERATE KINASE"/>
    <property type="match status" value="1"/>
</dbReference>